<dbReference type="EMBL" id="JAEHFW010000001">
    <property type="protein sequence ID" value="MBK0379272.1"/>
    <property type="molecule type" value="Genomic_DNA"/>
</dbReference>
<comment type="caution">
    <text evidence="1">The sequence shown here is derived from an EMBL/GenBank/DDBJ whole genome shotgun (WGS) entry which is preliminary data.</text>
</comment>
<accession>A0A934PTI3</accession>
<gene>
    <name evidence="1" type="ORF">I5M19_08145</name>
</gene>
<dbReference type="RefSeq" id="WP_200065706.1">
    <property type="nucleotide sequence ID" value="NZ_JAEHFW010000001.1"/>
</dbReference>
<dbReference type="AlphaFoldDB" id="A0A934PTI3"/>
<sequence length="75" mass="8848">MNEPFILELAYQNRHYEFPAAFQRYGYTYRIVVTMEEVNYIFEPDEEGLYRVIGTPTASVDLGLLRAVAEKLRRL</sequence>
<protein>
    <submittedName>
        <fullName evidence="1">Uncharacterized protein</fullName>
    </submittedName>
</protein>
<organism evidence="1 2">
    <name type="scientific">Mucilaginibacter segetis</name>
    <dbReference type="NCBI Taxonomy" id="2793071"/>
    <lineage>
        <taxon>Bacteria</taxon>
        <taxon>Pseudomonadati</taxon>
        <taxon>Bacteroidota</taxon>
        <taxon>Sphingobacteriia</taxon>
        <taxon>Sphingobacteriales</taxon>
        <taxon>Sphingobacteriaceae</taxon>
        <taxon>Mucilaginibacter</taxon>
    </lineage>
</organism>
<evidence type="ECO:0000313" key="1">
    <source>
        <dbReference type="EMBL" id="MBK0379272.1"/>
    </source>
</evidence>
<dbReference type="Proteomes" id="UP000613193">
    <property type="component" value="Unassembled WGS sequence"/>
</dbReference>
<keyword evidence="2" id="KW-1185">Reference proteome</keyword>
<name>A0A934PTI3_9SPHI</name>
<proteinExistence type="predicted"/>
<reference evidence="1" key="1">
    <citation type="submission" date="2020-12" db="EMBL/GenBank/DDBJ databases">
        <title>Bacterial novel species Mucilaginibacter sp. SD-g isolated from soil.</title>
        <authorList>
            <person name="Jung H.-Y."/>
        </authorList>
    </citation>
    <scope>NUCLEOTIDE SEQUENCE</scope>
    <source>
        <strain evidence="1">SD-g</strain>
    </source>
</reference>
<evidence type="ECO:0000313" key="2">
    <source>
        <dbReference type="Proteomes" id="UP000613193"/>
    </source>
</evidence>